<gene>
    <name evidence="1" type="primary">HUL5_3</name>
    <name evidence="1" type="ORF">VKT23_011135</name>
</gene>
<keyword evidence="1" id="KW-0012">Acyltransferase</keyword>
<sequence>MLSPPREDHDEDHRSSSSAVQIQSWWRALKARNLLRSIFDRDPGSLTGLKALFFLRHDDTRLKIWSTIIKERGGLPQCHPDQKSSWIILVKPIARRICKNVTSRPLSLQTMPHLEVLHTLLVPSAASEDQITKKDRQGVIMYLMRHGGYNELYKVMVSIPPKKDHDFQVPLLTLLVPLLTSHFHILSTTPSSRPYLTCLQDIFTQLLTVPVLANRFTGALELLTTFSADLGFVLNEMHKLSQSLPEIISGMTLDSKVHLLANLMVFTPVRYTAMPLKSFDVYLRLLALLIHDVPEAFLRAPVTEDSWIVNVQHADVARDIDPITQKHLFILLSLGHTSQILESRSNPEISASSIDCLTNLYFYWAVKREKVLRAIVSAQAWDIASFLYRARVRENPLGKVEAARIAGRFNLTLKEPQLN</sequence>
<keyword evidence="2" id="KW-1185">Reference proteome</keyword>
<evidence type="ECO:0000313" key="2">
    <source>
        <dbReference type="Proteomes" id="UP001498398"/>
    </source>
</evidence>
<dbReference type="PROSITE" id="PS50096">
    <property type="entry name" value="IQ"/>
    <property type="match status" value="1"/>
</dbReference>
<proteinExistence type="predicted"/>
<evidence type="ECO:0000313" key="1">
    <source>
        <dbReference type="EMBL" id="KAK7455263.1"/>
    </source>
</evidence>
<keyword evidence="1" id="KW-0808">Transferase</keyword>
<keyword evidence="1" id="KW-0436">Ligase</keyword>
<accession>A0ABR1J9Z5</accession>
<dbReference type="EMBL" id="JBANRG010000023">
    <property type="protein sequence ID" value="KAK7455263.1"/>
    <property type="molecule type" value="Genomic_DNA"/>
</dbReference>
<protein>
    <submittedName>
        <fullName evidence="1">Ubiquitin-protein ligase (E3)</fullName>
        <ecNumber evidence="1">2.3.2.26</ecNumber>
    </submittedName>
</protein>
<dbReference type="EC" id="2.3.2.26" evidence="1"/>
<dbReference type="GO" id="GO:0016874">
    <property type="term" value="F:ligase activity"/>
    <property type="evidence" value="ECO:0007669"/>
    <property type="project" value="UniProtKB-KW"/>
</dbReference>
<reference evidence="1 2" key="1">
    <citation type="submission" date="2024-01" db="EMBL/GenBank/DDBJ databases">
        <title>A draft genome for the cacao thread blight pathogen Marasmiellus scandens.</title>
        <authorList>
            <person name="Baruah I.K."/>
            <person name="Leung J."/>
            <person name="Bukari Y."/>
            <person name="Amoako-Attah I."/>
            <person name="Meinhardt L.W."/>
            <person name="Bailey B.A."/>
            <person name="Cohen S.P."/>
        </authorList>
    </citation>
    <scope>NUCLEOTIDE SEQUENCE [LARGE SCALE GENOMIC DNA]</scope>
    <source>
        <strain evidence="1 2">GH-19</strain>
    </source>
</reference>
<organism evidence="1 2">
    <name type="scientific">Marasmiellus scandens</name>
    <dbReference type="NCBI Taxonomy" id="2682957"/>
    <lineage>
        <taxon>Eukaryota</taxon>
        <taxon>Fungi</taxon>
        <taxon>Dikarya</taxon>
        <taxon>Basidiomycota</taxon>
        <taxon>Agaricomycotina</taxon>
        <taxon>Agaricomycetes</taxon>
        <taxon>Agaricomycetidae</taxon>
        <taxon>Agaricales</taxon>
        <taxon>Marasmiineae</taxon>
        <taxon>Omphalotaceae</taxon>
        <taxon>Marasmiellus</taxon>
    </lineage>
</organism>
<dbReference type="GO" id="GO:0061630">
    <property type="term" value="F:ubiquitin protein ligase activity"/>
    <property type="evidence" value="ECO:0007669"/>
    <property type="project" value="UniProtKB-EC"/>
</dbReference>
<name>A0ABR1J9Z5_9AGAR</name>
<dbReference type="Proteomes" id="UP001498398">
    <property type="component" value="Unassembled WGS sequence"/>
</dbReference>
<comment type="caution">
    <text evidence="1">The sequence shown here is derived from an EMBL/GenBank/DDBJ whole genome shotgun (WGS) entry which is preliminary data.</text>
</comment>